<evidence type="ECO:0000256" key="1">
    <source>
        <dbReference type="SAM" id="MobiDB-lite"/>
    </source>
</evidence>
<gene>
    <name evidence="2" type="ORF">OSB04_007500</name>
</gene>
<dbReference type="PANTHER" id="PTHR33067">
    <property type="entry name" value="RNA-DIRECTED DNA POLYMERASE-RELATED"/>
    <property type="match status" value="1"/>
</dbReference>
<dbReference type="CDD" id="cd00303">
    <property type="entry name" value="retropepsin_like"/>
    <property type="match status" value="1"/>
</dbReference>
<reference evidence="2" key="1">
    <citation type="submission" date="2023-03" db="EMBL/GenBank/DDBJ databases">
        <title>Chromosome-scale reference genome and RAD-based genetic map of yellow starthistle (Centaurea solstitialis) reveal putative structural variation and QTLs associated with invader traits.</title>
        <authorList>
            <person name="Reatini B."/>
            <person name="Cang F.A."/>
            <person name="Jiang Q."/>
            <person name="Mckibben M.T.W."/>
            <person name="Barker M.S."/>
            <person name="Rieseberg L.H."/>
            <person name="Dlugosch K.M."/>
        </authorList>
    </citation>
    <scope>NUCLEOTIDE SEQUENCE</scope>
    <source>
        <strain evidence="2">CAN-66</strain>
        <tissue evidence="2">Leaf</tissue>
    </source>
</reference>
<protein>
    <submittedName>
        <fullName evidence="2">Uncharacterized protein</fullName>
    </submittedName>
</protein>
<name>A0AA38WQW8_9ASTR</name>
<feature type="region of interest" description="Disordered" evidence="1">
    <location>
        <begin position="155"/>
        <end position="180"/>
    </location>
</feature>
<proteinExistence type="predicted"/>
<dbReference type="EMBL" id="JARYMX010000002">
    <property type="protein sequence ID" value="KAJ9562340.1"/>
    <property type="molecule type" value="Genomic_DNA"/>
</dbReference>
<dbReference type="AlphaFoldDB" id="A0AA38WQW8"/>
<comment type="caution">
    <text evidence="2">The sequence shown here is derived from an EMBL/GenBank/DDBJ whole genome shotgun (WGS) entry which is preliminary data.</text>
</comment>
<dbReference type="InterPro" id="IPR021109">
    <property type="entry name" value="Peptidase_aspartic_dom_sf"/>
</dbReference>
<dbReference type="Proteomes" id="UP001172457">
    <property type="component" value="Chromosome 2"/>
</dbReference>
<accession>A0AA38WQW8</accession>
<feature type="compositionally biased region" description="Polar residues" evidence="1">
    <location>
        <begin position="155"/>
        <end position="166"/>
    </location>
</feature>
<keyword evidence="3" id="KW-1185">Reference proteome</keyword>
<sequence length="649" mass="74274">MAGKISTDFDPSEELAAMKNKQVRFERKIEELIKSVHALQVGCEECKGPHLTKDCPNKPMMTPEEVNFLNRGDYQGRWNNNRNFNQRPPDFFAPNQQNQRTDGEPRMSLEDRLFQFMESQKKLNQEVSSYLRNQQSVIQNLELQVGRISQALSGRTQGELPTQTKVNPKKYIPSDSESEPDYAIDYDSDGITISFEHLLLRDPIYLSDEEEEDSKQGGYAEFMIPKQNKGKEKAKDEDAELTYVSPIKYDLGSYSLPFSVSNKFKGLALIDSGAALNMMHVSYCSKMKIKKLTPTAYQYHGINGYMTTPLGIAEAVPIRIGNFVYLMDFIVADLPKDTEIPIIFGRAFLHTAQVNLDMHNQFGTSEVKNEEIRPKTKKVKNGNRQISLSRTFKFRDAESVVLGTSRRELSFPDAKFQFLVLQFFDSMASKRTRSTSTSASAPNMNYRAPNGTHAFTYFMNDSTLSAAKQAEYRDIMDRIKSSQIFVPRRPDWTLLQTLEIDGDVKAVFEKHAIGENGLEYYICKAWDRVFNINETLYRELILEFVATYTFNPIKATEDCREKCINFRFGRIWWTLSSAEFGVALGIYTQAEVNDPGFKEYMVATSKTPEGFNPRETWDIFGSGNFSSNIKVKGLLSPLDQLLHRSWFTR</sequence>
<evidence type="ECO:0000313" key="3">
    <source>
        <dbReference type="Proteomes" id="UP001172457"/>
    </source>
</evidence>
<dbReference type="SUPFAM" id="SSF50630">
    <property type="entry name" value="Acid proteases"/>
    <property type="match status" value="1"/>
</dbReference>
<dbReference type="Gene3D" id="2.40.70.10">
    <property type="entry name" value="Acid Proteases"/>
    <property type="match status" value="1"/>
</dbReference>
<dbReference type="PANTHER" id="PTHR33067:SF31">
    <property type="entry name" value="RNA-DIRECTED DNA POLYMERASE"/>
    <property type="match status" value="1"/>
</dbReference>
<evidence type="ECO:0000313" key="2">
    <source>
        <dbReference type="EMBL" id="KAJ9562340.1"/>
    </source>
</evidence>
<organism evidence="2 3">
    <name type="scientific">Centaurea solstitialis</name>
    <name type="common">yellow star-thistle</name>
    <dbReference type="NCBI Taxonomy" id="347529"/>
    <lineage>
        <taxon>Eukaryota</taxon>
        <taxon>Viridiplantae</taxon>
        <taxon>Streptophyta</taxon>
        <taxon>Embryophyta</taxon>
        <taxon>Tracheophyta</taxon>
        <taxon>Spermatophyta</taxon>
        <taxon>Magnoliopsida</taxon>
        <taxon>eudicotyledons</taxon>
        <taxon>Gunneridae</taxon>
        <taxon>Pentapetalae</taxon>
        <taxon>asterids</taxon>
        <taxon>campanulids</taxon>
        <taxon>Asterales</taxon>
        <taxon>Asteraceae</taxon>
        <taxon>Carduoideae</taxon>
        <taxon>Cardueae</taxon>
        <taxon>Centaureinae</taxon>
        <taxon>Centaurea</taxon>
    </lineage>
</organism>